<comment type="caution">
    <text evidence="2">The sequence shown here is derived from an EMBL/GenBank/DDBJ whole genome shotgun (WGS) entry which is preliminary data.</text>
</comment>
<sequence length="126" mass="13621">MNVRETARTKPSGWFKSTFSDHGNACVEVRFGDGEILIRDSKYDGDEAVRPIVVVSTQTWGVFLEIVTGTDESDDTRLGIPAIQHDIATGVTTLRDAVGTALSYTREEWAAFTAGIHAGEFALASA</sequence>
<evidence type="ECO:0000313" key="3">
    <source>
        <dbReference type="Proteomes" id="UP000586827"/>
    </source>
</evidence>
<gene>
    <name evidence="2" type="ORF">HLB23_21875</name>
</gene>
<proteinExistence type="predicted"/>
<dbReference type="InterPro" id="IPR007278">
    <property type="entry name" value="DUF397"/>
</dbReference>
<evidence type="ECO:0000259" key="1">
    <source>
        <dbReference type="Pfam" id="PF04149"/>
    </source>
</evidence>
<dbReference type="Pfam" id="PF04149">
    <property type="entry name" value="DUF397"/>
    <property type="match status" value="1"/>
</dbReference>
<reference evidence="2 3" key="1">
    <citation type="submission" date="2020-05" db="EMBL/GenBank/DDBJ databases">
        <title>MicrobeNet Type strains.</title>
        <authorList>
            <person name="Nicholson A.C."/>
        </authorList>
    </citation>
    <scope>NUCLEOTIDE SEQUENCE [LARGE SCALE GENOMIC DNA]</scope>
    <source>
        <strain evidence="2 3">JCM 3224</strain>
    </source>
</reference>
<dbReference type="RefSeq" id="WP_067519297.1">
    <property type="nucleotide sequence ID" value="NZ_JABELX010000007.1"/>
</dbReference>
<dbReference type="AlphaFoldDB" id="A0A849C1I1"/>
<feature type="domain" description="DUF397" evidence="1">
    <location>
        <begin position="13"/>
        <end position="67"/>
    </location>
</feature>
<dbReference type="Proteomes" id="UP000586827">
    <property type="component" value="Unassembled WGS sequence"/>
</dbReference>
<accession>A0A849C1I1</accession>
<protein>
    <submittedName>
        <fullName evidence="2">DUF397 domain-containing protein</fullName>
    </submittedName>
</protein>
<dbReference type="EMBL" id="JABELX010000007">
    <property type="protein sequence ID" value="NNH72474.1"/>
    <property type="molecule type" value="Genomic_DNA"/>
</dbReference>
<organism evidence="2 3">
    <name type="scientific">Nocardia uniformis</name>
    <dbReference type="NCBI Taxonomy" id="53432"/>
    <lineage>
        <taxon>Bacteria</taxon>
        <taxon>Bacillati</taxon>
        <taxon>Actinomycetota</taxon>
        <taxon>Actinomycetes</taxon>
        <taxon>Mycobacteriales</taxon>
        <taxon>Nocardiaceae</taxon>
        <taxon>Nocardia</taxon>
    </lineage>
</organism>
<keyword evidence="3" id="KW-1185">Reference proteome</keyword>
<name>A0A849C1I1_9NOCA</name>
<evidence type="ECO:0000313" key="2">
    <source>
        <dbReference type="EMBL" id="NNH72474.1"/>
    </source>
</evidence>